<dbReference type="OrthoDB" id="9801695at2"/>
<gene>
    <name evidence="4" type="ORF">DSCW_37590</name>
</gene>
<organism evidence="4 5">
    <name type="scientific">Desulfosarcina widdelii</name>
    <dbReference type="NCBI Taxonomy" id="947919"/>
    <lineage>
        <taxon>Bacteria</taxon>
        <taxon>Pseudomonadati</taxon>
        <taxon>Thermodesulfobacteriota</taxon>
        <taxon>Desulfobacteria</taxon>
        <taxon>Desulfobacterales</taxon>
        <taxon>Desulfosarcinaceae</taxon>
        <taxon>Desulfosarcina</taxon>
    </lineage>
</organism>
<name>A0A5K7Z2U3_9BACT</name>
<dbReference type="EMBL" id="AP021875">
    <property type="protein sequence ID" value="BBO76342.1"/>
    <property type="molecule type" value="Genomic_DNA"/>
</dbReference>
<feature type="chain" id="PRO_5024289303" description="Transglycosylase SLT domain-containing protein" evidence="2">
    <location>
        <begin position="31"/>
        <end position="201"/>
    </location>
</feature>
<dbReference type="Pfam" id="PF01464">
    <property type="entry name" value="SLT"/>
    <property type="match status" value="1"/>
</dbReference>
<keyword evidence="2" id="KW-0732">Signal</keyword>
<evidence type="ECO:0000313" key="4">
    <source>
        <dbReference type="EMBL" id="BBO76342.1"/>
    </source>
</evidence>
<accession>A0A5K7Z2U3</accession>
<dbReference type="KEGG" id="dwd:DSCW_37590"/>
<evidence type="ECO:0000256" key="1">
    <source>
        <dbReference type="ARBA" id="ARBA00007734"/>
    </source>
</evidence>
<dbReference type="InterPro" id="IPR008258">
    <property type="entry name" value="Transglycosylase_SLT_dom_1"/>
</dbReference>
<dbReference type="AlphaFoldDB" id="A0A5K7Z2U3"/>
<dbReference type="PANTHER" id="PTHR37423:SF5">
    <property type="entry name" value="SOLUBLE LYTIC MUREIN TRANSGLYCOSYLASE"/>
    <property type="match status" value="1"/>
</dbReference>
<dbReference type="SUPFAM" id="SSF53955">
    <property type="entry name" value="Lysozyme-like"/>
    <property type="match status" value="1"/>
</dbReference>
<evidence type="ECO:0000313" key="5">
    <source>
        <dbReference type="Proteomes" id="UP000427769"/>
    </source>
</evidence>
<proteinExistence type="inferred from homology"/>
<dbReference type="InterPro" id="IPR023346">
    <property type="entry name" value="Lysozyme-like_dom_sf"/>
</dbReference>
<dbReference type="Proteomes" id="UP000427769">
    <property type="component" value="Chromosome"/>
</dbReference>
<evidence type="ECO:0000256" key="2">
    <source>
        <dbReference type="SAM" id="SignalP"/>
    </source>
</evidence>
<dbReference type="RefSeq" id="WP_155305175.1">
    <property type="nucleotide sequence ID" value="NZ_AP021875.1"/>
</dbReference>
<keyword evidence="5" id="KW-1185">Reference proteome</keyword>
<feature type="signal peptide" evidence="2">
    <location>
        <begin position="1"/>
        <end position="30"/>
    </location>
</feature>
<reference evidence="4 5" key="1">
    <citation type="submission" date="2019-11" db="EMBL/GenBank/DDBJ databases">
        <title>Comparative genomics of hydrocarbon-degrading Desulfosarcina strains.</title>
        <authorList>
            <person name="Watanabe M."/>
            <person name="Kojima H."/>
            <person name="Fukui M."/>
        </authorList>
    </citation>
    <scope>NUCLEOTIDE SEQUENCE [LARGE SCALE GENOMIC DNA]</scope>
    <source>
        <strain evidence="4 5">PP31</strain>
    </source>
</reference>
<protein>
    <recommendedName>
        <fullName evidence="3">Transglycosylase SLT domain-containing protein</fullName>
    </recommendedName>
</protein>
<sequence length="201" mass="22972">MSFFHAKRKCLAWAAIIAAAVLGSPGSAAAFERYNRVTTFDTYFSKYTKRFFGPAFDWRYFKAQAVAESRLKAGARSHVGALGLMQIMPQTFKEIRKKNPAVKGTREQPRWNIAAGIYYDRQLWRTWKAERPFRDRLNFTFGAYNAGKMNIIRAQKAAKKSGLDPNRWASIRKTLPGVTGKHSRETIGYVDKIETITEVLH</sequence>
<comment type="similarity">
    <text evidence="1">Belongs to the transglycosylase Slt family.</text>
</comment>
<dbReference type="PANTHER" id="PTHR37423">
    <property type="entry name" value="SOLUBLE LYTIC MUREIN TRANSGLYCOSYLASE-RELATED"/>
    <property type="match status" value="1"/>
</dbReference>
<dbReference type="Gene3D" id="1.10.530.10">
    <property type="match status" value="1"/>
</dbReference>
<evidence type="ECO:0000259" key="3">
    <source>
        <dbReference type="Pfam" id="PF01464"/>
    </source>
</evidence>
<feature type="domain" description="Transglycosylase SLT" evidence="3">
    <location>
        <begin position="56"/>
        <end position="161"/>
    </location>
</feature>